<keyword evidence="2" id="KW-0677">Repeat</keyword>
<organism evidence="4 5">
    <name type="scientific">Pyxidicoccus parkwayensis</name>
    <dbReference type="NCBI Taxonomy" id="2813578"/>
    <lineage>
        <taxon>Bacteria</taxon>
        <taxon>Pseudomonadati</taxon>
        <taxon>Myxococcota</taxon>
        <taxon>Myxococcia</taxon>
        <taxon>Myxococcales</taxon>
        <taxon>Cystobacterineae</taxon>
        <taxon>Myxococcaceae</taxon>
        <taxon>Pyxidicoccus</taxon>
    </lineage>
</organism>
<dbReference type="PANTHER" id="PTHR19848">
    <property type="entry name" value="WD40 REPEAT PROTEIN"/>
    <property type="match status" value="1"/>
</dbReference>
<dbReference type="PANTHER" id="PTHR19848:SF8">
    <property type="entry name" value="F-BOX AND WD REPEAT DOMAIN CONTAINING 7"/>
    <property type="match status" value="1"/>
</dbReference>
<dbReference type="SUPFAM" id="SSF50998">
    <property type="entry name" value="Quinoprotein alcohol dehydrogenase-like"/>
    <property type="match status" value="1"/>
</dbReference>
<dbReference type="RefSeq" id="WP_206727972.1">
    <property type="nucleotide sequence ID" value="NZ_CP071090.1"/>
</dbReference>
<dbReference type="InterPro" id="IPR001680">
    <property type="entry name" value="WD40_rpt"/>
</dbReference>
<keyword evidence="1 3" id="KW-0853">WD repeat</keyword>
<dbReference type="SUPFAM" id="SSF50978">
    <property type="entry name" value="WD40 repeat-like"/>
    <property type="match status" value="1"/>
</dbReference>
<sequence>MTDETLTLASLTDFSTLERLLKEQGLDALQAALDKVDARTARVIQRALSLDAEFLRAHPESLFQCLYNRLRWFDAPDAAEHFVPGSRGPWGEPDAQVWQLANQWRRQWEARGDAAWVESLRPLPGPLEGNDQFFPHSAQVLCTAYSPSGAWLATGTWEDSGNVHVWDAATGTHLQTMEGHEGEVRSVAWSPDGTRLASGSRDHDARIWDVETGALLHAMTGQEGQVTSVAFSPDGRWLAAANLGWLVRIFDVATGQVVRTLEGHEQSVLSVAFHPSGRWLASGASDSTARVWDLETGAQVARIPTQTSVSSVAFSPDGEWLALSDLDGIVRVETRDWKRVPGECGRAPYSQVSWIGGSRLGVLTFDRVEVLDARSGDVLATRSYLSDGHQRGAAFHPAGKRFALAAADGRLLVGDVDAAPSPTLLAEQDRVRNLWGHSEGTRGVARLKQAIWSIDSEGRADALPPDYREAPLQPWRLSPDGTLLACPLMHLGERPYRPGVQLIDARSREPVRTLSAPPRDIPPGDKGGMASTLPMAFSPDGQLLAASLLTGAVHVWRVSDGVLLHKLRAPREPAAMVDFTPDGAFVVSAYESSSRMLLHELRGGTVAIDTRALVDAEPAPAYAAAAQAPCIAVGQESGDLLLFDLPTGSQRALHVSESPVIGLSLSANGAFVAACCQDHHVRVFDTRTGGLLHDLPHPALAFAVAVGDGVVITQANDMRTRIFDLETGVQRSALNGGATPEDVVRRRYWEALGDGPVAFYRRPELVPWVHFHDTMEEIIILRDGLVLGRGRTEQDLLYILKLHDPARPPEPGAHH</sequence>
<reference evidence="4 5" key="1">
    <citation type="submission" date="2021-02" db="EMBL/GenBank/DDBJ databases">
        <title>De Novo genome assembly of isolated myxobacteria.</title>
        <authorList>
            <person name="Stevens D.C."/>
        </authorList>
    </citation>
    <scope>NUCLEOTIDE SEQUENCE [LARGE SCALE GENOMIC DNA]</scope>
    <source>
        <strain evidence="5">SCPEA02</strain>
    </source>
</reference>
<protein>
    <submittedName>
        <fullName evidence="4">WD40 repeat domain-containing protein</fullName>
    </submittedName>
</protein>
<evidence type="ECO:0000256" key="2">
    <source>
        <dbReference type="ARBA" id="ARBA00022737"/>
    </source>
</evidence>
<feature type="repeat" description="WD" evidence="3">
    <location>
        <begin position="261"/>
        <end position="302"/>
    </location>
</feature>
<dbReference type="CDD" id="cd00200">
    <property type="entry name" value="WD40"/>
    <property type="match status" value="1"/>
</dbReference>
<dbReference type="PROSITE" id="PS50294">
    <property type="entry name" value="WD_REPEATS_REGION"/>
    <property type="match status" value="2"/>
</dbReference>
<dbReference type="InterPro" id="IPR036322">
    <property type="entry name" value="WD40_repeat_dom_sf"/>
</dbReference>
<dbReference type="SMART" id="SM00320">
    <property type="entry name" value="WD40"/>
    <property type="match status" value="10"/>
</dbReference>
<dbReference type="Pfam" id="PF00400">
    <property type="entry name" value="WD40"/>
    <property type="match status" value="6"/>
</dbReference>
<dbReference type="InterPro" id="IPR015943">
    <property type="entry name" value="WD40/YVTN_repeat-like_dom_sf"/>
</dbReference>
<feature type="repeat" description="WD" evidence="3">
    <location>
        <begin position="177"/>
        <end position="218"/>
    </location>
</feature>
<accession>A0ABX7P7G2</accession>
<dbReference type="InterPro" id="IPR019775">
    <property type="entry name" value="WD40_repeat_CS"/>
</dbReference>
<evidence type="ECO:0000313" key="4">
    <source>
        <dbReference type="EMBL" id="QSQ26425.1"/>
    </source>
</evidence>
<feature type="repeat" description="WD" evidence="3">
    <location>
        <begin position="219"/>
        <end position="260"/>
    </location>
</feature>
<evidence type="ECO:0000256" key="1">
    <source>
        <dbReference type="ARBA" id="ARBA00022574"/>
    </source>
</evidence>
<dbReference type="Gene3D" id="2.130.10.10">
    <property type="entry name" value="YVTN repeat-like/Quinoprotein amine dehydrogenase"/>
    <property type="match status" value="4"/>
</dbReference>
<dbReference type="InterPro" id="IPR011047">
    <property type="entry name" value="Quinoprotein_ADH-like_sf"/>
</dbReference>
<evidence type="ECO:0000313" key="5">
    <source>
        <dbReference type="Proteomes" id="UP000662747"/>
    </source>
</evidence>
<name>A0ABX7P7G2_9BACT</name>
<proteinExistence type="predicted"/>
<gene>
    <name evidence="4" type="ORF">JY651_16490</name>
</gene>
<evidence type="ECO:0000256" key="3">
    <source>
        <dbReference type="PROSITE-ProRule" id="PRU00221"/>
    </source>
</evidence>
<dbReference type="Proteomes" id="UP000662747">
    <property type="component" value="Chromosome"/>
</dbReference>
<dbReference type="EMBL" id="CP071090">
    <property type="protein sequence ID" value="QSQ26425.1"/>
    <property type="molecule type" value="Genomic_DNA"/>
</dbReference>
<dbReference type="PROSITE" id="PS50082">
    <property type="entry name" value="WD_REPEATS_2"/>
    <property type="match status" value="3"/>
</dbReference>
<keyword evidence="5" id="KW-1185">Reference proteome</keyword>
<dbReference type="PROSITE" id="PS00678">
    <property type="entry name" value="WD_REPEATS_1"/>
    <property type="match status" value="2"/>
</dbReference>